<evidence type="ECO:0000313" key="2">
    <source>
        <dbReference type="EMBL" id="MBE1582145.1"/>
    </source>
</evidence>
<dbReference type="Proteomes" id="UP000633509">
    <property type="component" value="Unassembled WGS sequence"/>
</dbReference>
<protein>
    <submittedName>
        <fullName evidence="2">Uncharacterized protein</fullName>
    </submittedName>
</protein>
<comment type="caution">
    <text evidence="2">The sequence shown here is derived from an EMBL/GenBank/DDBJ whole genome shotgun (WGS) entry which is preliminary data.</text>
</comment>
<evidence type="ECO:0000256" key="1">
    <source>
        <dbReference type="SAM" id="MobiDB-lite"/>
    </source>
</evidence>
<proteinExistence type="predicted"/>
<sequence length="73" mass="7331">MTADQPLTCSTCQGVIVGAHDSAYTPARGRLIVANGYCRGQCSGTSPEPARDQPAESTASAPSGQPAPASLTP</sequence>
<dbReference type="EMBL" id="JADBEK010000001">
    <property type="protein sequence ID" value="MBE1582145.1"/>
    <property type="molecule type" value="Genomic_DNA"/>
</dbReference>
<accession>A0ABR9LPC0</accession>
<keyword evidence="3" id="KW-1185">Reference proteome</keyword>
<name>A0ABR9LPC0_9ACTN</name>
<feature type="region of interest" description="Disordered" evidence="1">
    <location>
        <begin position="42"/>
        <end position="73"/>
    </location>
</feature>
<dbReference type="RefSeq" id="WP_192783480.1">
    <property type="nucleotide sequence ID" value="NZ_JADBEK010000001.1"/>
</dbReference>
<reference evidence="2 3" key="1">
    <citation type="submission" date="2020-10" db="EMBL/GenBank/DDBJ databases">
        <title>Sequencing the genomes of 1000 actinobacteria strains.</title>
        <authorList>
            <person name="Klenk H.-P."/>
        </authorList>
    </citation>
    <scope>NUCLEOTIDE SEQUENCE [LARGE SCALE GENOMIC DNA]</scope>
    <source>
        <strain evidence="2 3">DSM 43173</strain>
    </source>
</reference>
<organism evidence="2 3">
    <name type="scientific">Nonomuraea angiospora</name>
    <dbReference type="NCBI Taxonomy" id="46172"/>
    <lineage>
        <taxon>Bacteria</taxon>
        <taxon>Bacillati</taxon>
        <taxon>Actinomycetota</taxon>
        <taxon>Actinomycetes</taxon>
        <taxon>Streptosporangiales</taxon>
        <taxon>Streptosporangiaceae</taxon>
        <taxon>Nonomuraea</taxon>
    </lineage>
</organism>
<evidence type="ECO:0000313" key="3">
    <source>
        <dbReference type="Proteomes" id="UP000633509"/>
    </source>
</evidence>
<gene>
    <name evidence="2" type="ORF">H4W80_000403</name>
</gene>
<feature type="compositionally biased region" description="Low complexity" evidence="1">
    <location>
        <begin position="57"/>
        <end position="73"/>
    </location>
</feature>